<dbReference type="InterPro" id="IPR015421">
    <property type="entry name" value="PyrdxlP-dep_Trfase_major"/>
</dbReference>
<protein>
    <submittedName>
        <fullName evidence="2">Gamma-aminobutyrate:alpha-ketoglutarate aminotransferase</fullName>
    </submittedName>
</protein>
<dbReference type="SUPFAM" id="SSF53383">
    <property type="entry name" value="PLP-dependent transferases"/>
    <property type="match status" value="1"/>
</dbReference>
<dbReference type="InterPro" id="IPR015422">
    <property type="entry name" value="PyrdxlP-dep_Trfase_small"/>
</dbReference>
<evidence type="ECO:0000256" key="1">
    <source>
        <dbReference type="SAM" id="MobiDB-lite"/>
    </source>
</evidence>
<proteinExistence type="predicted"/>
<accession>A0A4P0YI71</accession>
<dbReference type="EMBL" id="CABDVL010000003">
    <property type="protein sequence ID" value="VTM59977.1"/>
    <property type="molecule type" value="Genomic_DNA"/>
</dbReference>
<dbReference type="AlphaFoldDB" id="A0A4P0YI71"/>
<dbReference type="GO" id="GO:0008483">
    <property type="term" value="F:transaminase activity"/>
    <property type="evidence" value="ECO:0007669"/>
    <property type="project" value="UniProtKB-KW"/>
</dbReference>
<keyword evidence="2" id="KW-0808">Transferase</keyword>
<organism evidence="2">
    <name type="scientific">Klebsiella pneumoniae</name>
    <dbReference type="NCBI Taxonomy" id="573"/>
    <lineage>
        <taxon>Bacteria</taxon>
        <taxon>Pseudomonadati</taxon>
        <taxon>Pseudomonadota</taxon>
        <taxon>Gammaproteobacteria</taxon>
        <taxon>Enterobacterales</taxon>
        <taxon>Enterobacteriaceae</taxon>
        <taxon>Klebsiella/Raoultella group</taxon>
        <taxon>Klebsiella</taxon>
        <taxon>Klebsiella pneumoniae complex</taxon>
    </lineage>
</organism>
<feature type="region of interest" description="Disordered" evidence="1">
    <location>
        <begin position="150"/>
        <end position="177"/>
    </location>
</feature>
<reference evidence="2" key="1">
    <citation type="submission" date="2019-04" db="EMBL/GenBank/DDBJ databases">
        <authorList>
            <consortium name="Pathogen Informatics"/>
        </authorList>
    </citation>
    <scope>NUCLEOTIDE SEQUENCE</scope>
    <source>
        <strain evidence="2">NCTC9183</strain>
    </source>
</reference>
<dbReference type="Gene3D" id="3.90.1150.10">
    <property type="entry name" value="Aspartate Aminotransferase, domain 1"/>
    <property type="match status" value="1"/>
</dbReference>
<gene>
    <name evidence="2" type="ORF">NCTC9183_06613</name>
</gene>
<dbReference type="Proteomes" id="UP000507695">
    <property type="component" value="Unassembled WGS sequence"/>
</dbReference>
<dbReference type="Gene3D" id="3.40.640.10">
    <property type="entry name" value="Type I PLP-dependent aspartate aminotransferase-like (Major domain)"/>
    <property type="match status" value="1"/>
</dbReference>
<name>A0A4P0YI71_KLEPN</name>
<dbReference type="InterPro" id="IPR015424">
    <property type="entry name" value="PyrdxlP-dep_Trfase"/>
</dbReference>
<sequence length="197" mass="21703">MTMAKSLAGGSRCRRCRSRRGDGCASPGGLGGTYAGNPLAVAAAHAVLESLPKSSCASALNSWVAICRKCSTRRAPPVRRSLMSAAGGRWWRWSLTIRKQANRRRNSPARCNRSAGERPAAAELWRLRQRDPLPVSIDYPRRPVLESAGYSGARTEELTSPRRAAAAGKPNRNRTPQPAVYAQREWFITLISPFFRR</sequence>
<keyword evidence="2" id="KW-0032">Aminotransferase</keyword>
<evidence type="ECO:0000313" key="2">
    <source>
        <dbReference type="EMBL" id="VTM59977.1"/>
    </source>
</evidence>